<comment type="caution">
    <text evidence="1">The sequence shown here is derived from an EMBL/GenBank/DDBJ whole genome shotgun (WGS) entry which is preliminary data.</text>
</comment>
<protein>
    <submittedName>
        <fullName evidence="1">Uncharacterized protein</fullName>
    </submittedName>
</protein>
<dbReference type="OrthoDB" id="3478668at2"/>
<accession>A0A3M2M7B4</accession>
<evidence type="ECO:0000313" key="1">
    <source>
        <dbReference type="EMBL" id="RMI44743.1"/>
    </source>
</evidence>
<reference evidence="1 2" key="1">
    <citation type="submission" date="2018-10" db="EMBL/GenBank/DDBJ databases">
        <title>Isolation from soil.</title>
        <authorList>
            <person name="Hu J."/>
        </authorList>
    </citation>
    <scope>NUCLEOTIDE SEQUENCE [LARGE SCALE GENOMIC DNA]</scope>
    <source>
        <strain evidence="1 2">NEAU-Ht49</strain>
    </source>
</reference>
<dbReference type="RefSeq" id="WP_122194495.1">
    <property type="nucleotide sequence ID" value="NZ_JBHSKC010000009.1"/>
</dbReference>
<name>A0A3M2M7B4_9ACTN</name>
<gene>
    <name evidence="1" type="ORF">EBO15_12420</name>
</gene>
<dbReference type="Proteomes" id="UP000282674">
    <property type="component" value="Unassembled WGS sequence"/>
</dbReference>
<proteinExistence type="predicted"/>
<dbReference type="AlphaFoldDB" id="A0A3M2M7B4"/>
<sequence length="116" mass="12700">MRLSRRQGGRHVAGKSLAVSEEPGRVVRVGALTALADACQVAGMRVQWRPLGDGPTRYLRVSVEGAAPVGVRVDFMDDEWLYVWHTGDEEPRSIGPLDDLSGIVAIVHYVLHKRVG</sequence>
<keyword evidence="2" id="KW-1185">Reference proteome</keyword>
<organism evidence="1 2">
    <name type="scientific">Actinomadura harenae</name>
    <dbReference type="NCBI Taxonomy" id="2483351"/>
    <lineage>
        <taxon>Bacteria</taxon>
        <taxon>Bacillati</taxon>
        <taxon>Actinomycetota</taxon>
        <taxon>Actinomycetes</taxon>
        <taxon>Streptosporangiales</taxon>
        <taxon>Thermomonosporaceae</taxon>
        <taxon>Actinomadura</taxon>
    </lineage>
</organism>
<dbReference type="EMBL" id="RFFG01000017">
    <property type="protein sequence ID" value="RMI44743.1"/>
    <property type="molecule type" value="Genomic_DNA"/>
</dbReference>
<evidence type="ECO:0000313" key="2">
    <source>
        <dbReference type="Proteomes" id="UP000282674"/>
    </source>
</evidence>